<keyword evidence="3" id="KW-1185">Reference proteome</keyword>
<accession>A0A9X4QLV4</accession>
<name>A0A9X4QLV4_9BACL</name>
<dbReference type="GO" id="GO:0016740">
    <property type="term" value="F:transferase activity"/>
    <property type="evidence" value="ECO:0007669"/>
    <property type="project" value="UniProtKB-KW"/>
</dbReference>
<reference evidence="2 3" key="1">
    <citation type="submission" date="2022-10" db="EMBL/GenBank/DDBJ databases">
        <title>Comparative genomic analysis of Cohnella hashimotonis sp. nov., isolated from the International Space Station.</title>
        <authorList>
            <person name="Simpson A."/>
            <person name="Venkateswaran K."/>
        </authorList>
    </citation>
    <scope>NUCLEOTIDE SEQUENCE [LARGE SCALE GENOMIC DNA]</scope>
    <source>
        <strain evidence="2 3">DSM 18997</strain>
    </source>
</reference>
<dbReference type="PANTHER" id="PTHR36836:SF1">
    <property type="entry name" value="COLANIC ACID BIOSYNTHESIS PROTEIN WCAK"/>
    <property type="match status" value="1"/>
</dbReference>
<evidence type="ECO:0000259" key="1">
    <source>
        <dbReference type="Pfam" id="PF04230"/>
    </source>
</evidence>
<dbReference type="PANTHER" id="PTHR36836">
    <property type="entry name" value="COLANIC ACID BIOSYNTHESIS PROTEIN WCAK"/>
    <property type="match status" value="1"/>
</dbReference>
<dbReference type="Pfam" id="PF04230">
    <property type="entry name" value="PS_pyruv_trans"/>
    <property type="match status" value="1"/>
</dbReference>
<organism evidence="2 3">
    <name type="scientific">Cohnella ginsengisoli</name>
    <dbReference type="NCBI Taxonomy" id="425004"/>
    <lineage>
        <taxon>Bacteria</taxon>
        <taxon>Bacillati</taxon>
        <taxon>Bacillota</taxon>
        <taxon>Bacilli</taxon>
        <taxon>Bacillales</taxon>
        <taxon>Paenibacillaceae</taxon>
        <taxon>Cohnella</taxon>
    </lineage>
</organism>
<gene>
    <name evidence="2" type="ORF">OMP38_09055</name>
</gene>
<dbReference type="EMBL" id="JAPDHZ010000002">
    <property type="protein sequence ID" value="MDG0790998.1"/>
    <property type="molecule type" value="Genomic_DNA"/>
</dbReference>
<dbReference type="AlphaFoldDB" id="A0A9X4QLV4"/>
<protein>
    <submittedName>
        <fullName evidence="2">Polysaccharide pyruvyl transferase family protein</fullName>
    </submittedName>
</protein>
<sequence>MGKILIVGGQMENKGAQAMTFTVVNEIKMRYPDKELVLVCPDEDRNYAFQLVKMGKKMKIELLGGVYTLIGKLIPNDERVSITKTQMKELLKETDLIVDISGFALSSQFSIRHTINYLANIRLARQNKIPMVLLSQSFGPFEYTGIYKYVIPPMIKKYIRYPKYIYAREEEGAEYLGKYTSGNLRRSVDIVLQGSNPYNLSHLFRDGNYIKGEPLAIKPNAVGIVPNVKTMKYGTRQSMLAMYERMTQHLLDRGKNVYLFRHSTEDLIICQEIKRRFPNDERVVLLEEEYDCIAIHDVLVQFEFLVASRYHSIVHAYKNGIPVVALGWATKYRELLGRFGQGEYVFDVRDSAHIEANMIAKLDAMIENREAEAVKIDETLREIHRESIFAEAFAL</sequence>
<dbReference type="InterPro" id="IPR007345">
    <property type="entry name" value="Polysacch_pyruvyl_Trfase"/>
</dbReference>
<evidence type="ECO:0000313" key="3">
    <source>
        <dbReference type="Proteomes" id="UP001153387"/>
    </source>
</evidence>
<dbReference type="RefSeq" id="WP_277564782.1">
    <property type="nucleotide sequence ID" value="NZ_JAPDHZ010000002.1"/>
</dbReference>
<dbReference type="Proteomes" id="UP001153387">
    <property type="component" value="Unassembled WGS sequence"/>
</dbReference>
<keyword evidence="2" id="KW-0808">Transferase</keyword>
<comment type="caution">
    <text evidence="2">The sequence shown here is derived from an EMBL/GenBank/DDBJ whole genome shotgun (WGS) entry which is preliminary data.</text>
</comment>
<evidence type="ECO:0000313" key="2">
    <source>
        <dbReference type="EMBL" id="MDG0790998.1"/>
    </source>
</evidence>
<proteinExistence type="predicted"/>
<feature type="domain" description="Polysaccharide pyruvyl transferase" evidence="1">
    <location>
        <begin position="13"/>
        <end position="328"/>
    </location>
</feature>